<dbReference type="EMBL" id="FOEF01000016">
    <property type="protein sequence ID" value="SEP51456.1"/>
    <property type="molecule type" value="Genomic_DNA"/>
</dbReference>
<dbReference type="InterPro" id="IPR052336">
    <property type="entry name" value="MlaD_Phospholipid_Transporter"/>
</dbReference>
<feature type="domain" description="Mce/MlaD" evidence="1">
    <location>
        <begin position="39"/>
        <end position="114"/>
    </location>
</feature>
<gene>
    <name evidence="3" type="ORF">SAMN04489732_11646</name>
</gene>
<reference evidence="3 4" key="1">
    <citation type="submission" date="2016-10" db="EMBL/GenBank/DDBJ databases">
        <authorList>
            <person name="de Groot N.N."/>
        </authorList>
    </citation>
    <scope>NUCLEOTIDE SEQUENCE [LARGE SCALE GENOMIC DNA]</scope>
    <source>
        <strain evidence="3 4">DSM 44993</strain>
    </source>
</reference>
<dbReference type="InterPro" id="IPR024516">
    <property type="entry name" value="Mce_C"/>
</dbReference>
<proteinExistence type="predicted"/>
<evidence type="ECO:0000259" key="2">
    <source>
        <dbReference type="Pfam" id="PF11887"/>
    </source>
</evidence>
<protein>
    <submittedName>
        <fullName evidence="3">Phospholipid/cholesterol/gamma-HCH transport system substrate-binding protein</fullName>
    </submittedName>
</protein>
<dbReference type="InterPro" id="IPR003399">
    <property type="entry name" value="Mce/MlaD"/>
</dbReference>
<dbReference type="NCBIfam" id="TIGR00996">
    <property type="entry name" value="Mtu_fam_mce"/>
    <property type="match status" value="1"/>
</dbReference>
<evidence type="ECO:0000259" key="1">
    <source>
        <dbReference type="Pfam" id="PF02470"/>
    </source>
</evidence>
<evidence type="ECO:0000313" key="4">
    <source>
        <dbReference type="Proteomes" id="UP000198582"/>
    </source>
</evidence>
<feature type="domain" description="Mammalian cell entry C-terminal" evidence="2">
    <location>
        <begin position="121"/>
        <end position="301"/>
    </location>
</feature>
<dbReference type="InterPro" id="IPR005693">
    <property type="entry name" value="Mce"/>
</dbReference>
<dbReference type="Pfam" id="PF02470">
    <property type="entry name" value="MlaD"/>
    <property type="match status" value="1"/>
</dbReference>
<dbReference type="AlphaFoldDB" id="A0A1H8YH63"/>
<dbReference type="OrthoDB" id="4741753at2"/>
<dbReference type="STRING" id="394193.SAMN04489732_11646"/>
<dbReference type="GO" id="GO:0005576">
    <property type="term" value="C:extracellular region"/>
    <property type="evidence" value="ECO:0007669"/>
    <property type="project" value="TreeGrafter"/>
</dbReference>
<dbReference type="PANTHER" id="PTHR33371:SF16">
    <property type="entry name" value="MCE-FAMILY PROTEIN MCE3F"/>
    <property type="match status" value="1"/>
</dbReference>
<dbReference type="PANTHER" id="PTHR33371">
    <property type="entry name" value="INTERMEMBRANE PHOSPHOLIPID TRANSPORT SYSTEM BINDING PROTEIN MLAD-RELATED"/>
    <property type="match status" value="1"/>
</dbReference>
<sequence length="406" mass="42224">MLSTKARVQVLVFVVIALVTTAFVGAKYAGISRLFGIGSYTVKLELSDGGGIFTNGEVTYRGVPVGRVGPLRLTDSGMEADLLLDSSAPPIPVNSQAVVANRSAVGEQYVDLQPRTGDGPYLAAGSVIPRESTTLPLPVQTFLTNLDDLTASVPTGDLRTVVDELDNALQNSGPDLQLLMDTASSFTKSASDNLPQTHSLIDNGATVLRTQADSSDEWRDFSRNAHLFADQLKTSDGDLRRLIAAAPPAATEISGLLKDTDPGLPVLLANLLTTSQVFSARTDGLEQLLVTTPKAVAATSAAITPGSGKVSLALTFFDPPPCRTGYGSTPVRSSAVTSPLPFNTAAACTLPAGSATSVRGSQNAPHPGLPPVAVPGGAAGLTDLTRFDGQPTSTDLEEMLWLRNGN</sequence>
<dbReference type="Pfam" id="PF11887">
    <property type="entry name" value="Mce4_CUP1"/>
    <property type="match status" value="1"/>
</dbReference>
<keyword evidence="4" id="KW-1185">Reference proteome</keyword>
<name>A0A1H8YH63_9PSEU</name>
<dbReference type="Proteomes" id="UP000198582">
    <property type="component" value="Unassembled WGS sequence"/>
</dbReference>
<accession>A0A1H8YH63</accession>
<evidence type="ECO:0000313" key="3">
    <source>
        <dbReference type="EMBL" id="SEP51456.1"/>
    </source>
</evidence>
<organism evidence="3 4">
    <name type="scientific">Amycolatopsis saalfeldensis</name>
    <dbReference type="NCBI Taxonomy" id="394193"/>
    <lineage>
        <taxon>Bacteria</taxon>
        <taxon>Bacillati</taxon>
        <taxon>Actinomycetota</taxon>
        <taxon>Actinomycetes</taxon>
        <taxon>Pseudonocardiales</taxon>
        <taxon>Pseudonocardiaceae</taxon>
        <taxon>Amycolatopsis</taxon>
    </lineage>
</organism>
<dbReference type="RefSeq" id="WP_091623308.1">
    <property type="nucleotide sequence ID" value="NZ_FOEF01000016.1"/>
</dbReference>